<proteinExistence type="predicted"/>
<evidence type="ECO:0000313" key="2">
    <source>
        <dbReference type="Proteomes" id="UP001179830"/>
    </source>
</evidence>
<accession>A0ABY8LQ96</accession>
<gene>
    <name evidence="1" type="ORF">QEN58_05925</name>
</gene>
<organism evidence="1 2">
    <name type="scientific">Halomonas alkaliantarctica</name>
    <dbReference type="NCBI Taxonomy" id="232346"/>
    <lineage>
        <taxon>Bacteria</taxon>
        <taxon>Pseudomonadati</taxon>
        <taxon>Pseudomonadota</taxon>
        <taxon>Gammaproteobacteria</taxon>
        <taxon>Oceanospirillales</taxon>
        <taxon>Halomonadaceae</taxon>
        <taxon>Halomonas</taxon>
    </lineage>
</organism>
<protein>
    <submittedName>
        <fullName evidence="1">Uncharacterized protein</fullName>
    </submittedName>
</protein>
<reference evidence="1" key="1">
    <citation type="submission" date="2023-04" db="EMBL/GenBank/DDBJ databases">
        <title>Complete genome sequence of Halomonas alkaliantarctica MSP3 isolated from marine sediment, Jeju Island.</title>
        <authorList>
            <person name="Park S.-J."/>
        </authorList>
    </citation>
    <scope>NUCLEOTIDE SEQUENCE</scope>
    <source>
        <strain evidence="1">MSP3</strain>
    </source>
</reference>
<dbReference type="EMBL" id="CP122961">
    <property type="protein sequence ID" value="WGI26595.1"/>
    <property type="molecule type" value="Genomic_DNA"/>
</dbReference>
<dbReference type="RefSeq" id="WP_280106208.1">
    <property type="nucleotide sequence ID" value="NZ_CP122961.1"/>
</dbReference>
<dbReference type="Proteomes" id="UP001179830">
    <property type="component" value="Chromosome"/>
</dbReference>
<evidence type="ECO:0000313" key="1">
    <source>
        <dbReference type="EMBL" id="WGI26595.1"/>
    </source>
</evidence>
<keyword evidence="2" id="KW-1185">Reference proteome</keyword>
<name>A0ABY8LQ96_9GAMM</name>
<sequence>MNIFSNDAQMKLVPVECIFSDETSEFELEMFIKGNRRIQKVKIKLAEHGVPVGILQAIVLAAAHGLSFEADNIDMFRKNIYPLSTSHAGDFIRYVFALEHATEMALDDLDLTPEELFKLLFEHFCPRDHFELQVCGIHPIDLLSKEAWDEGEWQLLPIPLAS</sequence>